<evidence type="ECO:0000256" key="1">
    <source>
        <dbReference type="ARBA" id="ARBA00005416"/>
    </source>
</evidence>
<keyword evidence="3" id="KW-0221">Differentiation</keyword>
<keyword evidence="6" id="KW-0732">Signal</keyword>
<reference evidence="7" key="1">
    <citation type="submission" date="2022-02" db="EMBL/GenBank/DDBJ databases">
        <authorList>
            <person name="Henning P.M."/>
            <person name="McCubbin A.G."/>
            <person name="Shore J.S."/>
        </authorList>
    </citation>
    <scope>NUCLEOTIDE SEQUENCE</scope>
    <source>
        <strain evidence="7">F60SS</strain>
        <tissue evidence="7">Leaves</tissue>
    </source>
</reference>
<feature type="compositionally biased region" description="Pro residues" evidence="5">
    <location>
        <begin position="84"/>
        <end position="94"/>
    </location>
</feature>
<comment type="similarity">
    <text evidence="1">Belongs to the CLV3/ESR signal peptide family.</text>
</comment>
<evidence type="ECO:0000313" key="7">
    <source>
        <dbReference type="EMBL" id="KAJ4827864.1"/>
    </source>
</evidence>
<sequence length="115" mass="13160">MSRRHHPLPLMLLLLIFLVPAIVGLSRDVSASSSHGRIPPRKHHYHEQWSHEGHSCASFPPQTSQRYLCVQLQRMRRSQHRPFGQPPPPPPPVEIDPRYGVEKRLVPSGPNPLHN</sequence>
<dbReference type="Proteomes" id="UP001141552">
    <property type="component" value="Unassembled WGS sequence"/>
</dbReference>
<evidence type="ECO:0000256" key="5">
    <source>
        <dbReference type="SAM" id="MobiDB-lite"/>
    </source>
</evidence>
<name>A0A9Q0J4D4_9ROSI</name>
<dbReference type="GO" id="GO:0030154">
    <property type="term" value="P:cell differentiation"/>
    <property type="evidence" value="ECO:0007669"/>
    <property type="project" value="UniProtKB-KW"/>
</dbReference>
<feature type="chain" id="PRO_5040320094" evidence="6">
    <location>
        <begin position="25"/>
        <end position="115"/>
    </location>
</feature>
<feature type="signal peptide" evidence="6">
    <location>
        <begin position="1"/>
        <end position="24"/>
    </location>
</feature>
<feature type="compositionally biased region" description="Basic and acidic residues" evidence="5">
    <location>
        <begin position="95"/>
        <end position="105"/>
    </location>
</feature>
<organism evidence="7 8">
    <name type="scientific">Turnera subulata</name>
    <dbReference type="NCBI Taxonomy" id="218843"/>
    <lineage>
        <taxon>Eukaryota</taxon>
        <taxon>Viridiplantae</taxon>
        <taxon>Streptophyta</taxon>
        <taxon>Embryophyta</taxon>
        <taxon>Tracheophyta</taxon>
        <taxon>Spermatophyta</taxon>
        <taxon>Magnoliopsida</taxon>
        <taxon>eudicotyledons</taxon>
        <taxon>Gunneridae</taxon>
        <taxon>Pentapetalae</taxon>
        <taxon>rosids</taxon>
        <taxon>fabids</taxon>
        <taxon>Malpighiales</taxon>
        <taxon>Passifloraceae</taxon>
        <taxon>Turnera</taxon>
    </lineage>
</organism>
<keyword evidence="8" id="KW-1185">Reference proteome</keyword>
<proteinExistence type="inferred from homology"/>
<dbReference type="AlphaFoldDB" id="A0A9Q0J4D4"/>
<feature type="region of interest" description="Disordered" evidence="5">
    <location>
        <begin position="74"/>
        <end position="115"/>
    </location>
</feature>
<dbReference type="OrthoDB" id="753861at2759"/>
<dbReference type="PANTHER" id="PTHR34359">
    <property type="entry name" value="CLAVATA3/ESR (CLE)-RELATED PROTEIN 10"/>
    <property type="match status" value="1"/>
</dbReference>
<evidence type="ECO:0000256" key="2">
    <source>
        <dbReference type="ARBA" id="ARBA00022473"/>
    </source>
</evidence>
<reference evidence="7" key="2">
    <citation type="journal article" date="2023" name="Plants (Basel)">
        <title>Annotation of the Turnera subulata (Passifloraceae) Draft Genome Reveals the S-Locus Evolved after the Divergence of Turneroideae from Passifloroideae in a Stepwise Manner.</title>
        <authorList>
            <person name="Henning P.M."/>
            <person name="Roalson E.H."/>
            <person name="Mir W."/>
            <person name="McCubbin A.G."/>
            <person name="Shore J.S."/>
        </authorList>
    </citation>
    <scope>NUCLEOTIDE SEQUENCE</scope>
    <source>
        <strain evidence="7">F60SS</strain>
    </source>
</reference>
<evidence type="ECO:0000256" key="4">
    <source>
        <dbReference type="ARBA" id="ARBA00023278"/>
    </source>
</evidence>
<evidence type="ECO:0000256" key="6">
    <source>
        <dbReference type="SAM" id="SignalP"/>
    </source>
</evidence>
<keyword evidence="4" id="KW-0379">Hydroxylation</keyword>
<dbReference type="InterPro" id="IPR039618">
    <property type="entry name" value="CLE9-13"/>
</dbReference>
<evidence type="ECO:0000256" key="3">
    <source>
        <dbReference type="ARBA" id="ARBA00022782"/>
    </source>
</evidence>
<protein>
    <submittedName>
        <fullName evidence="7">Uncharacterized protein</fullName>
    </submittedName>
</protein>
<comment type="caution">
    <text evidence="7">The sequence shown here is derived from an EMBL/GenBank/DDBJ whole genome shotgun (WGS) entry which is preliminary data.</text>
</comment>
<gene>
    <name evidence="7" type="ORF">Tsubulata_020351</name>
</gene>
<dbReference type="EMBL" id="JAKUCV010006318">
    <property type="protein sequence ID" value="KAJ4827864.1"/>
    <property type="molecule type" value="Genomic_DNA"/>
</dbReference>
<dbReference type="PANTHER" id="PTHR34359:SF5">
    <property type="entry name" value="CLAVATA3_ESR (CLE)-RELATED PROTEIN 9"/>
    <property type="match status" value="1"/>
</dbReference>
<evidence type="ECO:0000313" key="8">
    <source>
        <dbReference type="Proteomes" id="UP001141552"/>
    </source>
</evidence>
<keyword evidence="2" id="KW-0217">Developmental protein</keyword>
<accession>A0A9Q0J4D4</accession>